<protein>
    <submittedName>
        <fullName evidence="1">SAM-dependent methyltransferase</fullName>
        <ecNumber evidence="1">2.1.1.-</ecNumber>
    </submittedName>
</protein>
<evidence type="ECO:0000313" key="2">
    <source>
        <dbReference type="Proteomes" id="UP001597045"/>
    </source>
</evidence>
<dbReference type="GO" id="GO:0032259">
    <property type="term" value="P:methylation"/>
    <property type="evidence" value="ECO:0007669"/>
    <property type="project" value="UniProtKB-KW"/>
</dbReference>
<dbReference type="PIRSF" id="PIRSF017393">
    <property type="entry name" value="MTase_SAV2177"/>
    <property type="match status" value="1"/>
</dbReference>
<dbReference type="EC" id="2.1.1.-" evidence="1"/>
<dbReference type="SUPFAM" id="SSF53335">
    <property type="entry name" value="S-adenosyl-L-methionine-dependent methyltransferases"/>
    <property type="match status" value="1"/>
</dbReference>
<name>A0ABW3M159_9PSEU</name>
<organism evidence="1 2">
    <name type="scientific">Kibdelosporangium lantanae</name>
    <dbReference type="NCBI Taxonomy" id="1497396"/>
    <lineage>
        <taxon>Bacteria</taxon>
        <taxon>Bacillati</taxon>
        <taxon>Actinomycetota</taxon>
        <taxon>Actinomycetes</taxon>
        <taxon>Pseudonocardiales</taxon>
        <taxon>Pseudonocardiaceae</taxon>
        <taxon>Kibdelosporangium</taxon>
    </lineage>
</organism>
<dbReference type="Proteomes" id="UP001597045">
    <property type="component" value="Unassembled WGS sequence"/>
</dbReference>
<dbReference type="Pfam" id="PF04672">
    <property type="entry name" value="Methyltransf_19"/>
    <property type="match status" value="1"/>
</dbReference>
<dbReference type="EMBL" id="JBHTIS010000035">
    <property type="protein sequence ID" value="MFD1044327.1"/>
    <property type="molecule type" value="Genomic_DNA"/>
</dbReference>
<dbReference type="InterPro" id="IPR006764">
    <property type="entry name" value="SAM_dep_MeTrfase_SAV2177_type"/>
</dbReference>
<comment type="caution">
    <text evidence="1">The sequence shown here is derived from an EMBL/GenBank/DDBJ whole genome shotgun (WGS) entry which is preliminary data.</text>
</comment>
<sequence length="295" mass="32762">MTTTQDAAEPNRPLVAMDAQKAQELILASTNKPHEGRVYDFYMGGTANYAIDREFAKQQIARVPTIPWACVQNRQFLLRMVRYMTKQGIRQFIDIGAGLPTQGATHEICEQQAPGECTVVYVDHDPVAIAHSVLLLEHNDMLGRHVPILGDIRDYNQLWDGVLESGRIDPTQPIGLLVNALLHFMPDKREPYAVIEWFRDVLPSGSYLGLSHVSYDGMSEEARAAFAAVLADYDKATSPACARSRNELMPFFGDFDLVEPGLDWVASWDPAHEQPNLAGADPTQSLFLGGLARKP</sequence>
<dbReference type="Gene3D" id="3.40.50.150">
    <property type="entry name" value="Vaccinia Virus protein VP39"/>
    <property type="match status" value="1"/>
</dbReference>
<proteinExistence type="predicted"/>
<gene>
    <name evidence="1" type="ORF">ACFQ1S_01315</name>
</gene>
<dbReference type="InterPro" id="IPR029063">
    <property type="entry name" value="SAM-dependent_MTases_sf"/>
</dbReference>
<reference evidence="2" key="1">
    <citation type="journal article" date="2019" name="Int. J. Syst. Evol. Microbiol.">
        <title>The Global Catalogue of Microorganisms (GCM) 10K type strain sequencing project: providing services to taxonomists for standard genome sequencing and annotation.</title>
        <authorList>
            <consortium name="The Broad Institute Genomics Platform"/>
            <consortium name="The Broad Institute Genome Sequencing Center for Infectious Disease"/>
            <person name="Wu L."/>
            <person name="Ma J."/>
        </authorList>
    </citation>
    <scope>NUCLEOTIDE SEQUENCE [LARGE SCALE GENOMIC DNA]</scope>
    <source>
        <strain evidence="2">JCM 31486</strain>
    </source>
</reference>
<dbReference type="GO" id="GO:0008168">
    <property type="term" value="F:methyltransferase activity"/>
    <property type="evidence" value="ECO:0007669"/>
    <property type="project" value="UniProtKB-KW"/>
</dbReference>
<evidence type="ECO:0000313" key="1">
    <source>
        <dbReference type="EMBL" id="MFD1044327.1"/>
    </source>
</evidence>
<keyword evidence="1" id="KW-0808">Transferase</keyword>
<keyword evidence="2" id="KW-1185">Reference proteome</keyword>
<keyword evidence="1" id="KW-0489">Methyltransferase</keyword>
<accession>A0ABW3M159</accession>